<dbReference type="Pfam" id="PF05729">
    <property type="entry name" value="NACHT"/>
    <property type="match status" value="1"/>
</dbReference>
<dbReference type="Gene3D" id="3.40.50.300">
    <property type="entry name" value="P-loop containing nucleotide triphosphate hydrolases"/>
    <property type="match status" value="1"/>
</dbReference>
<dbReference type="PANTHER" id="PTHR46844">
    <property type="entry name" value="SLR5058 PROTEIN"/>
    <property type="match status" value="1"/>
</dbReference>
<dbReference type="RefSeq" id="WP_146848154.1">
    <property type="nucleotide sequence ID" value="NZ_VORT01000019.1"/>
</dbReference>
<dbReference type="AlphaFoldDB" id="A0A5C6YW32"/>
<reference evidence="3 4" key="1">
    <citation type="submission" date="2019-08" db="EMBL/GenBank/DDBJ databases">
        <title>Genome of Aequorivita antarctica SW49 (type strain).</title>
        <authorList>
            <person name="Bowman J.P."/>
        </authorList>
    </citation>
    <scope>NUCLEOTIDE SEQUENCE [LARGE SCALE GENOMIC DNA]</scope>
    <source>
        <strain evidence="3 4">SW49</strain>
    </source>
</reference>
<dbReference type="Proteomes" id="UP000321497">
    <property type="component" value="Unassembled WGS sequence"/>
</dbReference>
<organism evidence="3 4">
    <name type="scientific">Aequorivita antarctica</name>
    <dbReference type="NCBI Taxonomy" id="153266"/>
    <lineage>
        <taxon>Bacteria</taxon>
        <taxon>Pseudomonadati</taxon>
        <taxon>Bacteroidota</taxon>
        <taxon>Flavobacteriia</taxon>
        <taxon>Flavobacteriales</taxon>
        <taxon>Flavobacteriaceae</taxon>
        <taxon>Aequorivita</taxon>
    </lineage>
</organism>
<accession>A0A5C6YW32</accession>
<keyword evidence="4" id="KW-1185">Reference proteome</keyword>
<feature type="domain" description="Short NACHT-associated C-terminal" evidence="2">
    <location>
        <begin position="455"/>
        <end position="656"/>
    </location>
</feature>
<dbReference type="Pfam" id="PF22711">
    <property type="entry name" value="SNaCT5"/>
    <property type="match status" value="1"/>
</dbReference>
<gene>
    <name evidence="3" type="ORF">ESU54_16915</name>
</gene>
<dbReference type="SUPFAM" id="SSF52540">
    <property type="entry name" value="P-loop containing nucleoside triphosphate hydrolases"/>
    <property type="match status" value="1"/>
</dbReference>
<sequence length="668" mass="78864">MEKIELLKDIASIAAPLSKTLVDHWLSPKIKFLISKAEKSHKIQDHYFDNKFKDYLIEKYKTYSILNILAFRNQQRLLDDIYLPLTLIESKSTKPKKYKILDFSDDFIPKYKKVLITDTAGMGKSTLSRKLFLSVIKQNKGIPILIELRRLSNSRKIIDEIFDELKLLESEQDSEFILELIKRGDFVFFLDGYDEIASSEKKQVTEDIQKFISNASNNNFFLTSRPDGALASFGQFQSFFINPLQKSEVYALLKKYDGNSALSKSLIEKIKGENYRDLDEFLTNPLLVSLLYTAYEYKHTIPLKKHIFYRQVYDALFEAHDLSKGDYYQREKFSKLGIDDFHTITRYISFLCLKLDKIEFTKDEILDVINNAKVFCEIIEFENSNFLKDLITTVPLFVQEGMYYKWTHKSIYEYFVTQFIYLDSGEKRNNILRGLVNKNQNANYNNILDIYSNVDFKTFREIIAKEIIIKFINFCNTTYKNLNINLDEKDIIERQELTFDRDEILIQLAAFKDKNKDFDYGMTECFKIINSDILVKDKGYGIRLGNLIKNNIEKGNYTFAFSSHKDDYTVDWIMYLLSKREDTLIKPIQIKTIPDLRKFNIRNKIIHKIHDKKDSVLNKNKEYFTAVNTILKGYYHKDSTFDYQECVKFLNEVNNEDKIRNQKEFLSF</sequence>
<dbReference type="InterPro" id="IPR027417">
    <property type="entry name" value="P-loop_NTPase"/>
</dbReference>
<dbReference type="PANTHER" id="PTHR46844:SF1">
    <property type="entry name" value="SLR5058 PROTEIN"/>
    <property type="match status" value="1"/>
</dbReference>
<name>A0A5C6YW32_9FLAO</name>
<comment type="caution">
    <text evidence="3">The sequence shown here is derived from an EMBL/GenBank/DDBJ whole genome shotgun (WGS) entry which is preliminary data.</text>
</comment>
<feature type="domain" description="NACHT" evidence="1">
    <location>
        <begin position="115"/>
        <end position="256"/>
    </location>
</feature>
<dbReference type="InterPro" id="IPR055036">
    <property type="entry name" value="SNaCT5"/>
</dbReference>
<evidence type="ECO:0000313" key="3">
    <source>
        <dbReference type="EMBL" id="TXD71411.1"/>
    </source>
</evidence>
<proteinExistence type="predicted"/>
<dbReference type="InterPro" id="IPR007111">
    <property type="entry name" value="NACHT_NTPase"/>
</dbReference>
<dbReference type="EMBL" id="VORT01000019">
    <property type="protein sequence ID" value="TXD71411.1"/>
    <property type="molecule type" value="Genomic_DNA"/>
</dbReference>
<evidence type="ECO:0000259" key="1">
    <source>
        <dbReference type="Pfam" id="PF05729"/>
    </source>
</evidence>
<evidence type="ECO:0000259" key="2">
    <source>
        <dbReference type="Pfam" id="PF22711"/>
    </source>
</evidence>
<protein>
    <submittedName>
        <fullName evidence="3">NACHT domain-containing protein</fullName>
    </submittedName>
</protein>
<evidence type="ECO:0000313" key="4">
    <source>
        <dbReference type="Proteomes" id="UP000321497"/>
    </source>
</evidence>